<keyword evidence="1" id="KW-0040">ANK repeat</keyword>
<gene>
    <name evidence="3" type="ORF">MAPG_11295</name>
</gene>
<proteinExistence type="predicted"/>
<feature type="repeat" description="ANK" evidence="1">
    <location>
        <begin position="82"/>
        <end position="117"/>
    </location>
</feature>
<dbReference type="STRING" id="644358.A0A0C4EEW3"/>
<evidence type="ECO:0000256" key="2">
    <source>
        <dbReference type="SAM" id="MobiDB-lite"/>
    </source>
</evidence>
<reference evidence="3" key="3">
    <citation type="submission" date="2011-03" db="EMBL/GenBank/DDBJ databases">
        <title>Annotation of Magnaporthe poae ATCC 64411.</title>
        <authorList>
            <person name="Ma L.-J."/>
            <person name="Dead R."/>
            <person name="Young S.K."/>
            <person name="Zeng Q."/>
            <person name="Gargeya S."/>
            <person name="Fitzgerald M."/>
            <person name="Haas B."/>
            <person name="Abouelleil A."/>
            <person name="Alvarado L."/>
            <person name="Arachchi H.M."/>
            <person name="Berlin A."/>
            <person name="Brown A."/>
            <person name="Chapman S.B."/>
            <person name="Chen Z."/>
            <person name="Dunbar C."/>
            <person name="Freedman E."/>
            <person name="Gearin G."/>
            <person name="Gellesch M."/>
            <person name="Goldberg J."/>
            <person name="Griggs A."/>
            <person name="Gujja S."/>
            <person name="Heiman D."/>
            <person name="Howarth C."/>
            <person name="Larson L."/>
            <person name="Lui A."/>
            <person name="MacDonald P.J.P."/>
            <person name="Mehta T."/>
            <person name="Montmayeur A."/>
            <person name="Murphy C."/>
            <person name="Neiman D."/>
            <person name="Pearson M."/>
            <person name="Priest M."/>
            <person name="Roberts A."/>
            <person name="Saif S."/>
            <person name="Shea T."/>
            <person name="Shenoy N."/>
            <person name="Sisk P."/>
            <person name="Stolte C."/>
            <person name="Sykes S."/>
            <person name="Yandava C."/>
            <person name="Wortman J."/>
            <person name="Nusbaum C."/>
            <person name="Birren B."/>
        </authorList>
    </citation>
    <scope>NUCLEOTIDE SEQUENCE</scope>
    <source>
        <strain evidence="3">ATCC 64411</strain>
    </source>
</reference>
<reference evidence="4" key="4">
    <citation type="journal article" date="2015" name="G3 (Bethesda)">
        <title>Genome sequences of three phytopathogenic species of the Magnaporthaceae family of fungi.</title>
        <authorList>
            <person name="Okagaki L.H."/>
            <person name="Nunes C.C."/>
            <person name="Sailsbery J."/>
            <person name="Clay B."/>
            <person name="Brown D."/>
            <person name="John T."/>
            <person name="Oh Y."/>
            <person name="Young N."/>
            <person name="Fitzgerald M."/>
            <person name="Haas B.J."/>
            <person name="Zeng Q."/>
            <person name="Young S."/>
            <person name="Adiconis X."/>
            <person name="Fan L."/>
            <person name="Levin J.Z."/>
            <person name="Mitchell T.K."/>
            <person name="Okubara P.A."/>
            <person name="Farman M.L."/>
            <person name="Kohn L.M."/>
            <person name="Birren B."/>
            <person name="Ma L.-J."/>
            <person name="Dean R.A."/>
        </authorList>
    </citation>
    <scope>NUCLEOTIDE SEQUENCE</scope>
    <source>
        <strain evidence="4">ATCC 64411 / 73-15</strain>
    </source>
</reference>
<evidence type="ECO:0000256" key="1">
    <source>
        <dbReference type="PROSITE-ProRule" id="PRU00023"/>
    </source>
</evidence>
<dbReference type="AlphaFoldDB" id="A0A0C4EEW3"/>
<dbReference type="SMART" id="SM00248">
    <property type="entry name" value="ANK"/>
    <property type="match status" value="2"/>
</dbReference>
<dbReference type="EMBL" id="GL876980">
    <property type="protein sequence ID" value="KLU92349.1"/>
    <property type="molecule type" value="Genomic_DNA"/>
</dbReference>
<dbReference type="InterPro" id="IPR036770">
    <property type="entry name" value="Ankyrin_rpt-contain_sf"/>
</dbReference>
<evidence type="ECO:0000313" key="5">
    <source>
        <dbReference type="Proteomes" id="UP000011715"/>
    </source>
</evidence>
<dbReference type="Gene3D" id="1.25.40.20">
    <property type="entry name" value="Ankyrin repeat-containing domain"/>
    <property type="match status" value="1"/>
</dbReference>
<dbReference type="EMBL" id="ADBL01002782">
    <property type="status" value="NOT_ANNOTATED_CDS"/>
    <property type="molecule type" value="Genomic_DNA"/>
</dbReference>
<dbReference type="Pfam" id="PF00023">
    <property type="entry name" value="Ank"/>
    <property type="match status" value="1"/>
</dbReference>
<dbReference type="SUPFAM" id="SSF48403">
    <property type="entry name" value="Ankyrin repeat"/>
    <property type="match status" value="1"/>
</dbReference>
<dbReference type="VEuPathDB" id="FungiDB:MAPG_11295"/>
<reference evidence="4" key="5">
    <citation type="submission" date="2015-06" db="UniProtKB">
        <authorList>
            <consortium name="EnsemblFungi"/>
        </authorList>
    </citation>
    <scope>IDENTIFICATION</scope>
    <source>
        <strain evidence="4">ATCC 64411</strain>
    </source>
</reference>
<dbReference type="Proteomes" id="UP000011715">
    <property type="component" value="Unassembled WGS sequence"/>
</dbReference>
<keyword evidence="5" id="KW-1185">Reference proteome</keyword>
<dbReference type="OrthoDB" id="195446at2759"/>
<dbReference type="PROSITE" id="PS50297">
    <property type="entry name" value="ANK_REP_REGION"/>
    <property type="match status" value="1"/>
</dbReference>
<protein>
    <submittedName>
        <fullName evidence="3 4">Uncharacterized protein</fullName>
    </submittedName>
</protein>
<reference evidence="3" key="1">
    <citation type="submission" date="2010-05" db="EMBL/GenBank/DDBJ databases">
        <title>The Genome Sequence of Magnaporthe poae strain ATCC 64411.</title>
        <authorList>
            <consortium name="The Broad Institute Genome Sequencing Platform"/>
            <consortium name="Broad Institute Genome Sequencing Center for Infectious Disease"/>
            <person name="Ma L.-J."/>
            <person name="Dead R."/>
            <person name="Young S."/>
            <person name="Zeng Q."/>
            <person name="Koehrsen M."/>
            <person name="Alvarado L."/>
            <person name="Berlin A."/>
            <person name="Chapman S.B."/>
            <person name="Chen Z."/>
            <person name="Freedman E."/>
            <person name="Gellesch M."/>
            <person name="Goldberg J."/>
            <person name="Griggs A."/>
            <person name="Gujja S."/>
            <person name="Heilman E.R."/>
            <person name="Heiman D."/>
            <person name="Hepburn T."/>
            <person name="Howarth C."/>
            <person name="Jen D."/>
            <person name="Larson L."/>
            <person name="Mehta T."/>
            <person name="Neiman D."/>
            <person name="Pearson M."/>
            <person name="Roberts A."/>
            <person name="Saif S."/>
            <person name="Shea T."/>
            <person name="Shenoy N."/>
            <person name="Sisk P."/>
            <person name="Stolte C."/>
            <person name="Sykes S."/>
            <person name="Walk T."/>
            <person name="White J."/>
            <person name="Yandava C."/>
            <person name="Haas B."/>
            <person name="Nusbaum C."/>
            <person name="Birren B."/>
        </authorList>
    </citation>
    <scope>NUCLEOTIDE SEQUENCE</scope>
    <source>
        <strain evidence="3">ATCC 64411</strain>
    </source>
</reference>
<accession>A0A0C4EEW3</accession>
<dbReference type="PROSITE" id="PS50088">
    <property type="entry name" value="ANK_REPEAT"/>
    <property type="match status" value="1"/>
</dbReference>
<reference evidence="5" key="2">
    <citation type="submission" date="2010-05" db="EMBL/GenBank/DDBJ databases">
        <title>The genome sequence of Magnaporthe poae strain ATCC 64411.</title>
        <authorList>
            <person name="Ma L.-J."/>
            <person name="Dead R."/>
            <person name="Young S."/>
            <person name="Zeng Q."/>
            <person name="Koehrsen M."/>
            <person name="Alvarado L."/>
            <person name="Berlin A."/>
            <person name="Chapman S.B."/>
            <person name="Chen Z."/>
            <person name="Freedman E."/>
            <person name="Gellesch M."/>
            <person name="Goldberg J."/>
            <person name="Griggs A."/>
            <person name="Gujja S."/>
            <person name="Heilman E.R."/>
            <person name="Heiman D."/>
            <person name="Hepburn T."/>
            <person name="Howarth C."/>
            <person name="Jen D."/>
            <person name="Larson L."/>
            <person name="Mehta T."/>
            <person name="Neiman D."/>
            <person name="Pearson M."/>
            <person name="Roberts A."/>
            <person name="Saif S."/>
            <person name="Shea T."/>
            <person name="Shenoy N."/>
            <person name="Sisk P."/>
            <person name="Stolte C."/>
            <person name="Sykes S."/>
            <person name="Walk T."/>
            <person name="White J."/>
            <person name="Yandava C."/>
            <person name="Haas B."/>
            <person name="Nusbaum C."/>
            <person name="Birren B."/>
        </authorList>
    </citation>
    <scope>NUCLEOTIDE SEQUENCE [LARGE SCALE GENOMIC DNA]</scope>
    <source>
        <strain evidence="5">ATCC 64411 / 73-15</strain>
    </source>
</reference>
<feature type="region of interest" description="Disordered" evidence="2">
    <location>
        <begin position="136"/>
        <end position="166"/>
    </location>
</feature>
<name>A0A0C4EEW3_MAGP6</name>
<organism evidence="4 5">
    <name type="scientific">Magnaporthiopsis poae (strain ATCC 64411 / 73-15)</name>
    <name type="common">Kentucky bluegrass fungus</name>
    <name type="synonym">Magnaporthe poae</name>
    <dbReference type="NCBI Taxonomy" id="644358"/>
    <lineage>
        <taxon>Eukaryota</taxon>
        <taxon>Fungi</taxon>
        <taxon>Dikarya</taxon>
        <taxon>Ascomycota</taxon>
        <taxon>Pezizomycotina</taxon>
        <taxon>Sordariomycetes</taxon>
        <taxon>Sordariomycetidae</taxon>
        <taxon>Magnaporthales</taxon>
        <taxon>Magnaporthaceae</taxon>
        <taxon>Magnaporthiopsis</taxon>
    </lineage>
</organism>
<dbReference type="EnsemblFungi" id="MAPG_11295T0">
    <property type="protein sequence ID" value="MAPG_11295T0"/>
    <property type="gene ID" value="MAPG_11295"/>
</dbReference>
<evidence type="ECO:0000313" key="4">
    <source>
        <dbReference type="EnsemblFungi" id="MAPG_11295T0"/>
    </source>
</evidence>
<evidence type="ECO:0000313" key="3">
    <source>
        <dbReference type="EMBL" id="KLU92349.1"/>
    </source>
</evidence>
<dbReference type="InterPro" id="IPR002110">
    <property type="entry name" value="Ankyrin_rpt"/>
</dbReference>
<sequence>MTPFLCDTRYPVPRRHKSLLDAGSNTEARNRRGETPLLVAAVRTRLFQRGSLREKRMGFAADVECFRLLADSCQDINVADHQGRTAIHLVACDDSPVVKLLLEILISKGADLGIRDKNGRTGLSCLKSNCGINPEDMGPPAHAPSVSGTPELGVEWREVDRADEDD</sequence>